<dbReference type="GO" id="GO:0006906">
    <property type="term" value="P:vesicle fusion"/>
    <property type="evidence" value="ECO:0007669"/>
    <property type="project" value="TreeGrafter"/>
</dbReference>
<dbReference type="Pfam" id="PF12352">
    <property type="entry name" value="V-SNARE_C"/>
    <property type="match status" value="1"/>
</dbReference>
<keyword evidence="15" id="KW-1185">Reference proteome</keyword>
<feature type="compositionally biased region" description="Basic and acidic residues" evidence="11">
    <location>
        <begin position="98"/>
        <end position="109"/>
    </location>
</feature>
<reference evidence="14 16" key="2">
    <citation type="journal article" date="2018" name="Elife">
        <title>Functional genomics of lipid metabolism in the oleaginous yeast Rhodosporidium toruloides.</title>
        <authorList>
            <person name="Coradetti S.T."/>
            <person name="Pinel D."/>
            <person name="Geiselman G."/>
            <person name="Ito M."/>
            <person name="Mondo S."/>
            <person name="Reilly M.C."/>
            <person name="Cheng Y.F."/>
            <person name="Bauer S."/>
            <person name="Grigoriev I."/>
            <person name="Gladden J.M."/>
            <person name="Simmons B.A."/>
            <person name="Brem R."/>
            <person name="Arkin A.P."/>
            <person name="Skerker J.M."/>
        </authorList>
    </citation>
    <scope>NUCLEOTIDE SEQUENCE [LARGE SCALE GENOMIC DNA]</scope>
    <source>
        <strain evidence="14 16">NBRC 0880</strain>
    </source>
</reference>
<evidence type="ECO:0000256" key="11">
    <source>
        <dbReference type="SAM" id="MobiDB-lite"/>
    </source>
</evidence>
<dbReference type="AlphaFoldDB" id="A0A0K3CK41"/>
<proteinExistence type="inferred from homology"/>
<evidence type="ECO:0000256" key="10">
    <source>
        <dbReference type="ARBA" id="ARBA00040957"/>
    </source>
</evidence>
<evidence type="ECO:0000256" key="1">
    <source>
        <dbReference type="ARBA" id="ARBA00004163"/>
    </source>
</evidence>
<keyword evidence="3" id="KW-0813">Transport</keyword>
<evidence type="ECO:0000256" key="5">
    <source>
        <dbReference type="ARBA" id="ARBA00022927"/>
    </source>
</evidence>
<sequence>MNSLYTLALRQSSSLSTDIAQLSSLHSSPSAPPASAASLNGQINASLAALDRTVDDYEAMARREIVEAKKEKALSRVARFREEYAELRKEYERVKQRGNELKASTDRSELFAASSSSASPSLSQPYATSRHVSSTSYSRQPPSTSLSAPPPSDVSIQIGTLSPLTGRSSTGFQPNSPYPNSPYDARTNHALREHDFLGQTGAALDGYLAQGQAVLGNLASQRDVLKGTQRRLRSAANTLGLSRSTITFIERRTKEDWYVLVIGGALTLVGMWLILRYFG</sequence>
<dbReference type="CDD" id="cd15863">
    <property type="entry name" value="SNARE_GS27"/>
    <property type="match status" value="1"/>
</dbReference>
<reference evidence="13 15" key="1">
    <citation type="submission" date="2015-07" db="EMBL/GenBank/DDBJ databases">
        <authorList>
            <person name="Cajimat M.N.B."/>
            <person name="Milazzo M.L."/>
            <person name="Fulhorst C.F."/>
        </authorList>
    </citation>
    <scope>NUCLEOTIDE SEQUENCE [LARGE SCALE GENOMIC DNA]</scope>
    <source>
        <strain evidence="13">Single colony</strain>
    </source>
</reference>
<evidence type="ECO:0000256" key="4">
    <source>
        <dbReference type="ARBA" id="ARBA00022692"/>
    </source>
</evidence>
<dbReference type="GO" id="GO:0015031">
    <property type="term" value="P:protein transport"/>
    <property type="evidence" value="ECO:0007669"/>
    <property type="project" value="UniProtKB-KW"/>
</dbReference>
<dbReference type="EMBL" id="CWKI01000008">
    <property type="protein sequence ID" value="CTR08775.1"/>
    <property type="molecule type" value="Genomic_DNA"/>
</dbReference>
<evidence type="ECO:0000256" key="3">
    <source>
        <dbReference type="ARBA" id="ARBA00022448"/>
    </source>
</evidence>
<feature type="region of interest" description="Disordered" evidence="11">
    <location>
        <begin position="98"/>
        <end position="184"/>
    </location>
</feature>
<dbReference type="InterPro" id="IPR027027">
    <property type="entry name" value="GOSR2/Membrin/Bos1"/>
</dbReference>
<dbReference type="GO" id="GO:0000149">
    <property type="term" value="F:SNARE binding"/>
    <property type="evidence" value="ECO:0007669"/>
    <property type="project" value="TreeGrafter"/>
</dbReference>
<feature type="compositionally biased region" description="Polar residues" evidence="11">
    <location>
        <begin position="124"/>
        <end position="140"/>
    </location>
</feature>
<feature type="compositionally biased region" description="Low complexity" evidence="11">
    <location>
        <begin position="112"/>
        <end position="123"/>
    </location>
</feature>
<evidence type="ECO:0000256" key="8">
    <source>
        <dbReference type="ARBA" id="ARBA00023136"/>
    </source>
</evidence>
<keyword evidence="8 12" id="KW-0472">Membrane</keyword>
<evidence type="ECO:0000313" key="14">
    <source>
        <dbReference type="EMBL" id="PRQ73507.1"/>
    </source>
</evidence>
<dbReference type="GO" id="GO:0000139">
    <property type="term" value="C:Golgi membrane"/>
    <property type="evidence" value="ECO:0007669"/>
    <property type="project" value="UniProtKB-SubCell"/>
</dbReference>
<keyword evidence="7" id="KW-0333">Golgi apparatus</keyword>
<dbReference type="PANTHER" id="PTHR21230:SF1">
    <property type="entry name" value="GOLGI SNAP RECEPTOR COMPLEX MEMBER 2"/>
    <property type="match status" value="1"/>
</dbReference>
<dbReference type="Gene3D" id="1.20.5.110">
    <property type="match status" value="1"/>
</dbReference>
<feature type="transmembrane region" description="Helical" evidence="12">
    <location>
        <begin position="257"/>
        <end position="278"/>
    </location>
</feature>
<keyword evidence="6 12" id="KW-1133">Transmembrane helix</keyword>
<evidence type="ECO:0000313" key="15">
    <source>
        <dbReference type="Proteomes" id="UP000199069"/>
    </source>
</evidence>
<dbReference type="GO" id="GO:0006888">
    <property type="term" value="P:endoplasmic reticulum to Golgi vesicle-mediated transport"/>
    <property type="evidence" value="ECO:0007669"/>
    <property type="project" value="TreeGrafter"/>
</dbReference>
<comment type="subcellular location">
    <subcellularLocation>
        <location evidence="1">Endoplasmic reticulum membrane</location>
        <topology evidence="1">Single-pass type IV membrane protein</topology>
    </subcellularLocation>
    <subcellularLocation>
        <location evidence="2">Golgi apparatus membrane</location>
        <topology evidence="2">Single-pass type IV membrane protein</topology>
    </subcellularLocation>
</comment>
<name>A0A0K3CK41_RHOTO</name>
<dbReference type="PANTHER" id="PTHR21230">
    <property type="entry name" value="VESICLE TRANSPORT V-SNARE PROTEIN VTI1-RELATED"/>
    <property type="match status" value="1"/>
</dbReference>
<accession>A0A0K3CK41</accession>
<evidence type="ECO:0000256" key="2">
    <source>
        <dbReference type="ARBA" id="ARBA00004409"/>
    </source>
</evidence>
<evidence type="ECO:0000256" key="7">
    <source>
        <dbReference type="ARBA" id="ARBA00023034"/>
    </source>
</evidence>
<comment type="similarity">
    <text evidence="9">Belongs to the BOS1 family.</text>
</comment>
<evidence type="ECO:0000256" key="12">
    <source>
        <dbReference type="SAM" id="Phobius"/>
    </source>
</evidence>
<evidence type="ECO:0000313" key="16">
    <source>
        <dbReference type="Proteomes" id="UP000239560"/>
    </source>
</evidence>
<dbReference type="STRING" id="5286.A0A0K3CK41"/>
<evidence type="ECO:0000256" key="9">
    <source>
        <dbReference type="ARBA" id="ARBA00037983"/>
    </source>
</evidence>
<dbReference type="Proteomes" id="UP000239560">
    <property type="component" value="Unassembled WGS sequence"/>
</dbReference>
<dbReference type="GO" id="GO:0005484">
    <property type="term" value="F:SNAP receptor activity"/>
    <property type="evidence" value="ECO:0007669"/>
    <property type="project" value="InterPro"/>
</dbReference>
<dbReference type="GO" id="GO:0005789">
    <property type="term" value="C:endoplasmic reticulum membrane"/>
    <property type="evidence" value="ECO:0007669"/>
    <property type="project" value="UniProtKB-SubCell"/>
</dbReference>
<dbReference type="OrthoDB" id="158360at2759"/>
<dbReference type="EMBL" id="LCTV02000008">
    <property type="protein sequence ID" value="PRQ73507.1"/>
    <property type="molecule type" value="Genomic_DNA"/>
</dbReference>
<dbReference type="Proteomes" id="UP000199069">
    <property type="component" value="Unassembled WGS sequence"/>
</dbReference>
<evidence type="ECO:0000313" key="13">
    <source>
        <dbReference type="EMBL" id="CTR08775.1"/>
    </source>
</evidence>
<gene>
    <name evidence="13" type="primary">FGENESH: predicted gene_8.491</name>
    <name evidence="14" type="ORF">AAT19DRAFT_16260</name>
    <name evidence="13" type="ORF">BN2166_0046360</name>
</gene>
<evidence type="ECO:0000256" key="6">
    <source>
        <dbReference type="ARBA" id="ARBA00022989"/>
    </source>
</evidence>
<dbReference type="PIRSF" id="PIRSF028865">
    <property type="entry name" value="Membrin-2"/>
    <property type="match status" value="1"/>
</dbReference>
<dbReference type="GO" id="GO:0012507">
    <property type="term" value="C:ER to Golgi transport vesicle membrane"/>
    <property type="evidence" value="ECO:0007669"/>
    <property type="project" value="TreeGrafter"/>
</dbReference>
<dbReference type="GO" id="GO:0031201">
    <property type="term" value="C:SNARE complex"/>
    <property type="evidence" value="ECO:0007669"/>
    <property type="project" value="TreeGrafter"/>
</dbReference>
<dbReference type="OMA" id="FCWLVIH"/>
<keyword evidence="4 12" id="KW-0812">Transmembrane</keyword>
<organism evidence="13 15">
    <name type="scientific">Rhodotorula toruloides</name>
    <name type="common">Yeast</name>
    <name type="synonym">Rhodosporidium toruloides</name>
    <dbReference type="NCBI Taxonomy" id="5286"/>
    <lineage>
        <taxon>Eukaryota</taxon>
        <taxon>Fungi</taxon>
        <taxon>Dikarya</taxon>
        <taxon>Basidiomycota</taxon>
        <taxon>Pucciniomycotina</taxon>
        <taxon>Microbotryomycetes</taxon>
        <taxon>Sporidiobolales</taxon>
        <taxon>Sporidiobolaceae</taxon>
        <taxon>Rhodotorula</taxon>
    </lineage>
</organism>
<protein>
    <recommendedName>
        <fullName evidence="10">Protein transport protein BOS1</fullName>
    </recommendedName>
</protein>
<keyword evidence="5" id="KW-0653">Protein transport</keyword>
<feature type="compositionally biased region" description="Polar residues" evidence="11">
    <location>
        <begin position="154"/>
        <end position="175"/>
    </location>
</feature>
<dbReference type="GO" id="GO:0031902">
    <property type="term" value="C:late endosome membrane"/>
    <property type="evidence" value="ECO:0007669"/>
    <property type="project" value="TreeGrafter"/>
</dbReference>